<comment type="similarity">
    <text evidence="10">Belongs to the ELO family.</text>
</comment>
<keyword evidence="7 10" id="KW-0443">Lipid metabolism</keyword>
<evidence type="ECO:0000256" key="7">
    <source>
        <dbReference type="ARBA" id="ARBA00023098"/>
    </source>
</evidence>
<evidence type="ECO:0000313" key="12">
    <source>
        <dbReference type="Proteomes" id="UP000070700"/>
    </source>
</evidence>
<evidence type="ECO:0000256" key="1">
    <source>
        <dbReference type="ARBA" id="ARBA00004141"/>
    </source>
</evidence>
<keyword evidence="5 10" id="KW-0276">Fatty acid metabolism</keyword>
<accession>A0A132B8V7</accession>
<dbReference type="InParanoid" id="A0A132B8V7"/>
<feature type="transmembrane region" description="Helical" evidence="10">
    <location>
        <begin position="124"/>
        <end position="144"/>
    </location>
</feature>
<dbReference type="GO" id="GO:0009922">
    <property type="term" value="F:fatty acid elongase activity"/>
    <property type="evidence" value="ECO:0007669"/>
    <property type="project" value="InterPro"/>
</dbReference>
<proteinExistence type="inferred from homology"/>
<dbReference type="AlphaFoldDB" id="A0A132B8V7"/>
<dbReference type="STRING" id="149040.A0A132B8V7"/>
<reference evidence="11 12" key="1">
    <citation type="submission" date="2015-10" db="EMBL/GenBank/DDBJ databases">
        <title>Full genome of DAOMC 229536 Phialocephala scopiformis, a fungal endophyte of spruce producing the potent anti-insectan compound rugulosin.</title>
        <authorList>
            <consortium name="DOE Joint Genome Institute"/>
            <person name="Walker A.K."/>
            <person name="Frasz S.L."/>
            <person name="Seifert K.A."/>
            <person name="Miller J.D."/>
            <person name="Mondo S.J."/>
            <person name="Labutti K."/>
            <person name="Lipzen A."/>
            <person name="Dockter R."/>
            <person name="Kennedy M."/>
            <person name="Grigoriev I.V."/>
            <person name="Spatafora J.W."/>
        </authorList>
    </citation>
    <scope>NUCLEOTIDE SEQUENCE [LARGE SCALE GENOMIC DNA]</scope>
    <source>
        <strain evidence="11 12">CBS 120377</strain>
    </source>
</reference>
<dbReference type="KEGG" id="psco:LY89DRAFT_741678"/>
<dbReference type="GO" id="GO:0034625">
    <property type="term" value="P:fatty acid elongation, monounsaturated fatty acid"/>
    <property type="evidence" value="ECO:0007669"/>
    <property type="project" value="TreeGrafter"/>
</dbReference>
<evidence type="ECO:0000256" key="3">
    <source>
        <dbReference type="ARBA" id="ARBA00022679"/>
    </source>
</evidence>
<dbReference type="PANTHER" id="PTHR11157">
    <property type="entry name" value="FATTY ACID ACYL TRANSFERASE-RELATED"/>
    <property type="match status" value="1"/>
</dbReference>
<name>A0A132B8V7_MOLSC</name>
<keyword evidence="12" id="KW-1185">Reference proteome</keyword>
<keyword evidence="4 10" id="KW-0812">Transmembrane</keyword>
<comment type="caution">
    <text evidence="10">Lacks conserved residue(s) required for the propagation of feature annotation.</text>
</comment>
<evidence type="ECO:0000313" key="11">
    <source>
        <dbReference type="EMBL" id="KUJ08842.1"/>
    </source>
</evidence>
<gene>
    <name evidence="11" type="ORF">LY89DRAFT_741678</name>
</gene>
<dbReference type="GO" id="GO:0030148">
    <property type="term" value="P:sphingolipid biosynthetic process"/>
    <property type="evidence" value="ECO:0007669"/>
    <property type="project" value="TreeGrafter"/>
</dbReference>
<dbReference type="GeneID" id="28830466"/>
<organism evidence="11 12">
    <name type="scientific">Mollisia scopiformis</name>
    <name type="common">Conifer needle endophyte fungus</name>
    <name type="synonym">Phialocephala scopiformis</name>
    <dbReference type="NCBI Taxonomy" id="149040"/>
    <lineage>
        <taxon>Eukaryota</taxon>
        <taxon>Fungi</taxon>
        <taxon>Dikarya</taxon>
        <taxon>Ascomycota</taxon>
        <taxon>Pezizomycotina</taxon>
        <taxon>Leotiomycetes</taxon>
        <taxon>Helotiales</taxon>
        <taxon>Mollisiaceae</taxon>
        <taxon>Mollisia</taxon>
    </lineage>
</organism>
<evidence type="ECO:0000256" key="9">
    <source>
        <dbReference type="ARBA" id="ARBA00023160"/>
    </source>
</evidence>
<keyword evidence="9 10" id="KW-0275">Fatty acid biosynthesis</keyword>
<dbReference type="RefSeq" id="XP_018063197.1">
    <property type="nucleotide sequence ID" value="XM_018220740.1"/>
</dbReference>
<dbReference type="Proteomes" id="UP000070700">
    <property type="component" value="Unassembled WGS sequence"/>
</dbReference>
<dbReference type="InterPro" id="IPR002076">
    <property type="entry name" value="ELO_fam"/>
</dbReference>
<keyword evidence="2 10" id="KW-0444">Lipid biosynthesis</keyword>
<evidence type="ECO:0000256" key="6">
    <source>
        <dbReference type="ARBA" id="ARBA00022989"/>
    </source>
</evidence>
<comment type="catalytic activity">
    <reaction evidence="10">
        <text>an acyl-CoA + malonyl-CoA + H(+) = a 3-oxoacyl-CoA + CO2 + CoA</text>
        <dbReference type="Rhea" id="RHEA:50252"/>
        <dbReference type="ChEBI" id="CHEBI:15378"/>
        <dbReference type="ChEBI" id="CHEBI:16526"/>
        <dbReference type="ChEBI" id="CHEBI:57287"/>
        <dbReference type="ChEBI" id="CHEBI:57384"/>
        <dbReference type="ChEBI" id="CHEBI:58342"/>
        <dbReference type="ChEBI" id="CHEBI:90726"/>
    </reaction>
    <physiologicalReaction direction="left-to-right" evidence="10">
        <dbReference type="Rhea" id="RHEA:50253"/>
    </physiologicalReaction>
</comment>
<dbReference type="GO" id="GO:0042761">
    <property type="term" value="P:very long-chain fatty acid biosynthetic process"/>
    <property type="evidence" value="ECO:0007669"/>
    <property type="project" value="TreeGrafter"/>
</dbReference>
<dbReference type="Pfam" id="PF01151">
    <property type="entry name" value="ELO"/>
    <property type="match status" value="1"/>
</dbReference>
<dbReference type="EMBL" id="KQ947434">
    <property type="protein sequence ID" value="KUJ08842.1"/>
    <property type="molecule type" value="Genomic_DNA"/>
</dbReference>
<dbReference type="GO" id="GO:0034626">
    <property type="term" value="P:fatty acid elongation, polyunsaturated fatty acid"/>
    <property type="evidence" value="ECO:0007669"/>
    <property type="project" value="TreeGrafter"/>
</dbReference>
<keyword evidence="8 10" id="KW-0472">Membrane</keyword>
<keyword evidence="6 10" id="KW-1133">Transmembrane helix</keyword>
<comment type="subcellular location">
    <subcellularLocation>
        <location evidence="1">Membrane</location>
        <topology evidence="1">Multi-pass membrane protein</topology>
    </subcellularLocation>
</comment>
<evidence type="ECO:0000256" key="10">
    <source>
        <dbReference type="RuleBase" id="RU361115"/>
    </source>
</evidence>
<evidence type="ECO:0000256" key="4">
    <source>
        <dbReference type="ARBA" id="ARBA00022692"/>
    </source>
</evidence>
<sequence>MHGEAGLGNAIAYNVTASRWTSEDPSTPSSLSATGTTSSTDFYEVVDTAIIIAKGKRSSTLQTYHHAGAMMCMWSGIRYMSPPIWAWVAYNSGIHTMMYTYYTLTALSVPIPQTLKKSLTTMQIIQFLVGASYAAIHSFIAYIIPIQVPSPKGSPAALKHHTAYQTVSCINTSGETFAIWFNVLYLTPLTMLFVRFFVKSYFRSPKDGKRSSSKKVE</sequence>
<dbReference type="GO" id="GO:0019367">
    <property type="term" value="P:fatty acid elongation, saturated fatty acid"/>
    <property type="evidence" value="ECO:0007669"/>
    <property type="project" value="TreeGrafter"/>
</dbReference>
<evidence type="ECO:0000256" key="2">
    <source>
        <dbReference type="ARBA" id="ARBA00022516"/>
    </source>
</evidence>
<dbReference type="GO" id="GO:0005789">
    <property type="term" value="C:endoplasmic reticulum membrane"/>
    <property type="evidence" value="ECO:0007669"/>
    <property type="project" value="TreeGrafter"/>
</dbReference>
<dbReference type="EC" id="2.3.1.-" evidence="10"/>
<dbReference type="OrthoDB" id="10259681at2759"/>
<protein>
    <recommendedName>
        <fullName evidence="10">Elongation of fatty acids protein</fullName>
        <ecNumber evidence="10">2.3.1.-</ecNumber>
    </recommendedName>
</protein>
<evidence type="ECO:0000256" key="8">
    <source>
        <dbReference type="ARBA" id="ARBA00023136"/>
    </source>
</evidence>
<evidence type="ECO:0000256" key="5">
    <source>
        <dbReference type="ARBA" id="ARBA00022832"/>
    </source>
</evidence>
<dbReference type="PANTHER" id="PTHR11157:SF169">
    <property type="entry name" value="ELONGATION OF FATTY ACIDS PROTEIN"/>
    <property type="match status" value="1"/>
</dbReference>
<feature type="transmembrane region" description="Helical" evidence="10">
    <location>
        <begin position="177"/>
        <end position="198"/>
    </location>
</feature>
<keyword evidence="3 10" id="KW-0808">Transferase</keyword>